<reference evidence="2" key="2">
    <citation type="submission" date="2021-09" db="EMBL/GenBank/DDBJ databases">
        <authorList>
            <person name="Jia N."/>
            <person name="Wang J."/>
            <person name="Shi W."/>
            <person name="Du L."/>
            <person name="Sun Y."/>
            <person name="Zhan W."/>
            <person name="Jiang J."/>
            <person name="Wang Q."/>
            <person name="Zhang B."/>
            <person name="Ji P."/>
            <person name="Sakyi L.B."/>
            <person name="Cui X."/>
            <person name="Yuan T."/>
            <person name="Jiang B."/>
            <person name="Yang W."/>
            <person name="Lam T.T.-Y."/>
            <person name="Chang Q."/>
            <person name="Ding S."/>
            <person name="Wang X."/>
            <person name="Zhu J."/>
            <person name="Ruan X."/>
            <person name="Zhao L."/>
            <person name="Wei J."/>
            <person name="Que T."/>
            <person name="Du C."/>
            <person name="Cheng J."/>
            <person name="Dai P."/>
            <person name="Han X."/>
            <person name="Huang E."/>
            <person name="Gao Y."/>
            <person name="Liu J."/>
            <person name="Shao H."/>
            <person name="Ye R."/>
            <person name="Li L."/>
            <person name="Wei W."/>
            <person name="Wang X."/>
            <person name="Wang C."/>
            <person name="Huo Q."/>
            <person name="Li W."/>
            <person name="Guo W."/>
            <person name="Chen H."/>
            <person name="Chen S."/>
            <person name="Zhou L."/>
            <person name="Zhou L."/>
            <person name="Ni X."/>
            <person name="Tian J."/>
            <person name="Zhou Y."/>
            <person name="Sheng Y."/>
            <person name="Liu T."/>
            <person name="Pan Y."/>
            <person name="Xia L."/>
            <person name="Li J."/>
            <person name="Zhao F."/>
            <person name="Cao W."/>
        </authorList>
    </citation>
    <scope>NUCLEOTIDE SEQUENCE</scope>
    <source>
        <strain evidence="2">Rmic-2018</strain>
        <tissue evidence="2">Larvae</tissue>
    </source>
</reference>
<feature type="region of interest" description="Disordered" evidence="1">
    <location>
        <begin position="1"/>
        <end position="79"/>
    </location>
</feature>
<gene>
    <name evidence="2" type="ORF">HPB51_026692</name>
</gene>
<evidence type="ECO:0000313" key="3">
    <source>
        <dbReference type="Proteomes" id="UP000821866"/>
    </source>
</evidence>
<evidence type="ECO:0000313" key="2">
    <source>
        <dbReference type="EMBL" id="KAH7986258.1"/>
    </source>
</evidence>
<accession>A0A9J6D2D8</accession>
<feature type="compositionally biased region" description="Acidic residues" evidence="1">
    <location>
        <begin position="52"/>
        <end position="64"/>
    </location>
</feature>
<dbReference type="EMBL" id="JABSTU010001280">
    <property type="protein sequence ID" value="KAH7986258.1"/>
    <property type="molecule type" value="Genomic_DNA"/>
</dbReference>
<organism evidence="2 3">
    <name type="scientific">Rhipicephalus microplus</name>
    <name type="common">Cattle tick</name>
    <name type="synonym">Boophilus microplus</name>
    <dbReference type="NCBI Taxonomy" id="6941"/>
    <lineage>
        <taxon>Eukaryota</taxon>
        <taxon>Metazoa</taxon>
        <taxon>Ecdysozoa</taxon>
        <taxon>Arthropoda</taxon>
        <taxon>Chelicerata</taxon>
        <taxon>Arachnida</taxon>
        <taxon>Acari</taxon>
        <taxon>Parasitiformes</taxon>
        <taxon>Ixodida</taxon>
        <taxon>Ixodoidea</taxon>
        <taxon>Ixodidae</taxon>
        <taxon>Rhipicephalinae</taxon>
        <taxon>Rhipicephalus</taxon>
        <taxon>Boophilus</taxon>
    </lineage>
</organism>
<name>A0A9J6D2D8_RHIMP</name>
<comment type="caution">
    <text evidence="2">The sequence shown here is derived from an EMBL/GenBank/DDBJ whole genome shotgun (WGS) entry which is preliminary data.</text>
</comment>
<keyword evidence="3" id="KW-1185">Reference proteome</keyword>
<reference evidence="2" key="1">
    <citation type="journal article" date="2020" name="Cell">
        <title>Large-Scale Comparative Analyses of Tick Genomes Elucidate Their Genetic Diversity and Vector Capacities.</title>
        <authorList>
            <consortium name="Tick Genome and Microbiome Consortium (TIGMIC)"/>
            <person name="Jia N."/>
            <person name="Wang J."/>
            <person name="Shi W."/>
            <person name="Du L."/>
            <person name="Sun Y."/>
            <person name="Zhan W."/>
            <person name="Jiang J.F."/>
            <person name="Wang Q."/>
            <person name="Zhang B."/>
            <person name="Ji P."/>
            <person name="Bell-Sakyi L."/>
            <person name="Cui X.M."/>
            <person name="Yuan T.T."/>
            <person name="Jiang B.G."/>
            <person name="Yang W.F."/>
            <person name="Lam T.T."/>
            <person name="Chang Q.C."/>
            <person name="Ding S.J."/>
            <person name="Wang X.J."/>
            <person name="Zhu J.G."/>
            <person name="Ruan X.D."/>
            <person name="Zhao L."/>
            <person name="Wei J.T."/>
            <person name="Ye R.Z."/>
            <person name="Que T.C."/>
            <person name="Du C.H."/>
            <person name="Zhou Y.H."/>
            <person name="Cheng J.X."/>
            <person name="Dai P.F."/>
            <person name="Guo W.B."/>
            <person name="Han X.H."/>
            <person name="Huang E.J."/>
            <person name="Li L.F."/>
            <person name="Wei W."/>
            <person name="Gao Y.C."/>
            <person name="Liu J.Z."/>
            <person name="Shao H.Z."/>
            <person name="Wang X."/>
            <person name="Wang C.C."/>
            <person name="Yang T.C."/>
            <person name="Huo Q.B."/>
            <person name="Li W."/>
            <person name="Chen H.Y."/>
            <person name="Chen S.E."/>
            <person name="Zhou L.G."/>
            <person name="Ni X.B."/>
            <person name="Tian J.H."/>
            <person name="Sheng Y."/>
            <person name="Liu T."/>
            <person name="Pan Y.S."/>
            <person name="Xia L.Y."/>
            <person name="Li J."/>
            <person name="Zhao F."/>
            <person name="Cao W.C."/>
        </authorList>
    </citation>
    <scope>NUCLEOTIDE SEQUENCE</scope>
    <source>
        <strain evidence="2">Rmic-2018</strain>
    </source>
</reference>
<evidence type="ECO:0000256" key="1">
    <source>
        <dbReference type="SAM" id="MobiDB-lite"/>
    </source>
</evidence>
<protein>
    <submittedName>
        <fullName evidence="2">Uncharacterized protein</fullName>
    </submittedName>
</protein>
<dbReference type="Proteomes" id="UP000821866">
    <property type="component" value="Unassembled WGS sequence"/>
</dbReference>
<proteinExistence type="predicted"/>
<dbReference type="AlphaFoldDB" id="A0A9J6D2D8"/>
<sequence length="113" mass="11649">MPLLLQPEQTPTASPENCGAESEGFCPREDARPGEAGSSGACEVLLERPDEGDADNADPEEEDDAYRGDASCTRDGNRTGSADVPAALVLGALCDAPCIVLRNAANWAGAPFA</sequence>